<evidence type="ECO:0000256" key="5">
    <source>
        <dbReference type="ARBA" id="ARBA00022898"/>
    </source>
</evidence>
<keyword evidence="11" id="KW-1185">Reference proteome</keyword>
<dbReference type="Gene3D" id="3.40.640.10">
    <property type="entry name" value="Type I PLP-dependent aspartate aminotransferase-like (Major domain)"/>
    <property type="match status" value="1"/>
</dbReference>
<feature type="domain" description="Aminotransferase class I/classII large" evidence="10">
    <location>
        <begin position="128"/>
        <end position="505"/>
    </location>
</feature>
<dbReference type="RefSeq" id="XP_064073339.1">
    <property type="nucleotide sequence ID" value="XM_064217269.1"/>
</dbReference>
<dbReference type="InterPro" id="IPR015421">
    <property type="entry name" value="PyrdxlP-dep_Trfase_major"/>
</dbReference>
<comment type="catalytic activity">
    <reaction evidence="9">
        <text>L-alanine + 2-oxoglutarate = pyruvate + L-glutamate</text>
        <dbReference type="Rhea" id="RHEA:19453"/>
        <dbReference type="ChEBI" id="CHEBI:15361"/>
        <dbReference type="ChEBI" id="CHEBI:16810"/>
        <dbReference type="ChEBI" id="CHEBI:29985"/>
        <dbReference type="ChEBI" id="CHEBI:57972"/>
        <dbReference type="EC" id="2.6.1.2"/>
    </reaction>
</comment>
<dbReference type="UniPathway" id="UPA00528">
    <property type="reaction ID" value="UER00586"/>
</dbReference>
<dbReference type="OrthoDB" id="1732682at2759"/>
<dbReference type="Gene3D" id="3.90.1150.10">
    <property type="entry name" value="Aspartate Aminotransferase, domain 1"/>
    <property type="match status" value="1"/>
</dbReference>
<dbReference type="Gene3D" id="1.10.287.1970">
    <property type="match status" value="1"/>
</dbReference>
<dbReference type="InterPro" id="IPR015424">
    <property type="entry name" value="PyrdxlP-dep_Trfase"/>
</dbReference>
<dbReference type="GO" id="GO:0008483">
    <property type="term" value="F:transaminase activity"/>
    <property type="evidence" value="ECO:0007669"/>
    <property type="project" value="UniProtKB-KW"/>
</dbReference>
<reference evidence="12 13" key="1">
    <citation type="submission" date="2025-05" db="UniProtKB">
        <authorList>
            <consortium name="RefSeq"/>
        </authorList>
    </citation>
    <scope>IDENTIFICATION</scope>
    <source>
        <tissue evidence="12 13">Whole body</tissue>
    </source>
</reference>
<dbReference type="GeneID" id="113394228"/>
<dbReference type="InterPro" id="IPR004839">
    <property type="entry name" value="Aminotransferase_I/II_large"/>
</dbReference>
<dbReference type="InterPro" id="IPR015422">
    <property type="entry name" value="PyrdxlP-dep_Trfase_small"/>
</dbReference>
<evidence type="ECO:0000313" key="12">
    <source>
        <dbReference type="RefSeq" id="XP_026487247.2"/>
    </source>
</evidence>
<evidence type="ECO:0000313" key="11">
    <source>
        <dbReference type="Proteomes" id="UP001652626"/>
    </source>
</evidence>
<comment type="pathway">
    <text evidence="6">Amino-acid degradation; L-alanine degradation via transaminase pathway; pyruvate from L-alanine: step 1/1.</text>
</comment>
<evidence type="ECO:0000313" key="13">
    <source>
        <dbReference type="RefSeq" id="XP_026487248.2"/>
    </source>
</evidence>
<protein>
    <recommendedName>
        <fullName evidence="8">alanine transaminase</fullName>
        <ecNumber evidence="8">2.6.1.2</ecNumber>
    </recommendedName>
</protein>
<evidence type="ECO:0000256" key="8">
    <source>
        <dbReference type="ARBA" id="ARBA00026106"/>
    </source>
</evidence>
<evidence type="ECO:0000256" key="3">
    <source>
        <dbReference type="ARBA" id="ARBA00022576"/>
    </source>
</evidence>
<dbReference type="RefSeq" id="XP_026487247.2">
    <property type="nucleotide sequence ID" value="XM_026631462.2"/>
</dbReference>
<dbReference type="CDD" id="cd00609">
    <property type="entry name" value="AAT_like"/>
    <property type="match status" value="1"/>
</dbReference>
<proteinExistence type="inferred from homology"/>
<keyword evidence="3 12" id="KW-0032">Aminotransferase</keyword>
<comment type="cofactor">
    <cofactor evidence="1">
        <name>pyridoxal 5'-phosphate</name>
        <dbReference type="ChEBI" id="CHEBI:597326"/>
    </cofactor>
</comment>
<name>A0A8B8HRV9_VANTA</name>
<evidence type="ECO:0000256" key="9">
    <source>
        <dbReference type="ARBA" id="ARBA00047412"/>
    </source>
</evidence>
<evidence type="ECO:0000256" key="4">
    <source>
        <dbReference type="ARBA" id="ARBA00022679"/>
    </source>
</evidence>
<comment type="subunit">
    <text evidence="2">Homodimer.</text>
</comment>
<dbReference type="RefSeq" id="XP_026487248.2">
    <property type="nucleotide sequence ID" value="XM_026631463.2"/>
</dbReference>
<evidence type="ECO:0000256" key="1">
    <source>
        <dbReference type="ARBA" id="ARBA00001933"/>
    </source>
</evidence>
<evidence type="ECO:0000259" key="10">
    <source>
        <dbReference type="Pfam" id="PF00155"/>
    </source>
</evidence>
<dbReference type="Pfam" id="PF00155">
    <property type="entry name" value="Aminotran_1_2"/>
    <property type="match status" value="1"/>
</dbReference>
<keyword evidence="4" id="KW-0808">Transferase</keyword>
<dbReference type="InterPro" id="IPR045088">
    <property type="entry name" value="ALAT1/2-like"/>
</dbReference>
<evidence type="ECO:0000256" key="6">
    <source>
        <dbReference type="ARBA" id="ARBA00025708"/>
    </source>
</evidence>
<dbReference type="Proteomes" id="UP001652626">
    <property type="component" value="Chromosome 16"/>
</dbReference>
<organism evidence="11 12">
    <name type="scientific">Vanessa tameamea</name>
    <name type="common">Kamehameha butterfly</name>
    <dbReference type="NCBI Taxonomy" id="334116"/>
    <lineage>
        <taxon>Eukaryota</taxon>
        <taxon>Metazoa</taxon>
        <taxon>Ecdysozoa</taxon>
        <taxon>Arthropoda</taxon>
        <taxon>Hexapoda</taxon>
        <taxon>Insecta</taxon>
        <taxon>Pterygota</taxon>
        <taxon>Neoptera</taxon>
        <taxon>Endopterygota</taxon>
        <taxon>Lepidoptera</taxon>
        <taxon>Glossata</taxon>
        <taxon>Ditrysia</taxon>
        <taxon>Papilionoidea</taxon>
        <taxon>Nymphalidae</taxon>
        <taxon>Nymphalinae</taxon>
        <taxon>Vanessa</taxon>
    </lineage>
</organism>
<keyword evidence="5" id="KW-0663">Pyridoxal phosphate</keyword>
<gene>
    <name evidence="12 13 14" type="primary">LOC113394228</name>
</gene>
<accession>A0A8B8HRV9</accession>
<dbReference type="EC" id="2.6.1.2" evidence="8"/>
<evidence type="ECO:0000313" key="14">
    <source>
        <dbReference type="RefSeq" id="XP_064073339.1"/>
    </source>
</evidence>
<dbReference type="OMA" id="FGFECPP"/>
<comment type="similarity">
    <text evidence="7">Belongs to the class-I pyridoxal-phosphate-dependent aminotransferase family. Alanine aminotransferase subfamily.</text>
</comment>
<evidence type="ECO:0000256" key="2">
    <source>
        <dbReference type="ARBA" id="ARBA00011738"/>
    </source>
</evidence>
<sequence>MSSMRIMINRAAASRVSSSVMRLTEPVERAVLLSQNTSSNLRTMASKAVTMENINPNILKLEYAVRGPLVIRAAEIEKELQKGAKKPFKKVIKANIGDAHAMGQVPITFIRQVLACVSFPELIDKSDFPKDVKQRAREILGACGGQSVGSYSASHGIELIRRHVAEYIAARDGHPARWQDVCLSSGASTAIKNCLQLLCNDIGGKKSGVMIPIPQYPLYSASLAEYGLQQVGYYLDESSNWGLSIEELERSLKEAQKTYNVRALVVINPGNPTGQVLTRANIEAIIKFAHKHGLFLFADEVYQDNVYAKGSQFFSFKKVLRELGPEVESLELASFMSVSKGYMGECGLRGGWMELVNMQPDVQQHLFKCISAMLCPTVLGQAVVDCVAKPPAKGEPSYELWLKEKTAVLGSLGERAHMIAEAFNGMQGFKCNVVQGAMYAFPQIALSQRAVGAARAAALAPDAYYASRLLEDTGICVVPGSGFGQAPGTYHFRTTILPQPALLEEMLAIFKDFHEKFTREHS</sequence>
<dbReference type="SUPFAM" id="SSF53383">
    <property type="entry name" value="PLP-dependent transferases"/>
    <property type="match status" value="1"/>
</dbReference>
<dbReference type="PANTHER" id="PTHR11751:SF29">
    <property type="entry name" value="ALANINE TRANSAMINASE"/>
    <property type="match status" value="1"/>
</dbReference>
<dbReference type="PANTHER" id="PTHR11751">
    <property type="entry name" value="ALANINE AMINOTRANSFERASE"/>
    <property type="match status" value="1"/>
</dbReference>
<evidence type="ECO:0000256" key="7">
    <source>
        <dbReference type="ARBA" id="ARBA00025785"/>
    </source>
</evidence>